<dbReference type="EMBL" id="JAIWYP010000016">
    <property type="protein sequence ID" value="KAH3696704.1"/>
    <property type="molecule type" value="Genomic_DNA"/>
</dbReference>
<dbReference type="AlphaFoldDB" id="A0A9D3YDV1"/>
<reference evidence="1" key="2">
    <citation type="submission" date="2020-11" db="EMBL/GenBank/DDBJ databases">
        <authorList>
            <person name="McCartney M.A."/>
            <person name="Auch B."/>
            <person name="Kono T."/>
            <person name="Mallez S."/>
            <person name="Becker A."/>
            <person name="Gohl D.M."/>
            <person name="Silverstein K.A.T."/>
            <person name="Koren S."/>
            <person name="Bechman K.B."/>
            <person name="Herman A."/>
            <person name="Abrahante J.E."/>
            <person name="Garbe J."/>
        </authorList>
    </citation>
    <scope>NUCLEOTIDE SEQUENCE</scope>
    <source>
        <strain evidence="1">Duluth1</strain>
        <tissue evidence="1">Whole animal</tissue>
    </source>
</reference>
<evidence type="ECO:0000313" key="1">
    <source>
        <dbReference type="EMBL" id="KAH3696704.1"/>
    </source>
</evidence>
<dbReference type="Proteomes" id="UP000828390">
    <property type="component" value="Unassembled WGS sequence"/>
</dbReference>
<accession>A0A9D3YDV1</accession>
<name>A0A9D3YDV1_DREPO</name>
<gene>
    <name evidence="1" type="ORF">DPMN_084180</name>
</gene>
<protein>
    <submittedName>
        <fullName evidence="1">Uncharacterized protein</fullName>
    </submittedName>
</protein>
<proteinExistence type="predicted"/>
<reference evidence="1" key="1">
    <citation type="journal article" date="2019" name="bioRxiv">
        <title>The Genome of the Zebra Mussel, Dreissena polymorpha: A Resource for Invasive Species Research.</title>
        <authorList>
            <person name="McCartney M.A."/>
            <person name="Auch B."/>
            <person name="Kono T."/>
            <person name="Mallez S."/>
            <person name="Zhang Y."/>
            <person name="Obille A."/>
            <person name="Becker A."/>
            <person name="Abrahante J.E."/>
            <person name="Garbe J."/>
            <person name="Badalamenti J.P."/>
            <person name="Herman A."/>
            <person name="Mangelson H."/>
            <person name="Liachko I."/>
            <person name="Sullivan S."/>
            <person name="Sone E.D."/>
            <person name="Koren S."/>
            <person name="Silverstein K.A.T."/>
            <person name="Beckman K.B."/>
            <person name="Gohl D.M."/>
        </authorList>
    </citation>
    <scope>NUCLEOTIDE SEQUENCE</scope>
    <source>
        <strain evidence="1">Duluth1</strain>
        <tissue evidence="1">Whole animal</tissue>
    </source>
</reference>
<sequence>MVPKPMCSKLTDTICFCLLHTEDPVLHLFNYSNVAISKSFRNVTQYVHEWLPLIFMESACNTVGCSNDNFCINNVSINFTSEDIGKCALSIALCDERNIELSGLQNEKSINDNEAAFTRDIDDVIKSYDWIGIKAPFSSDSSTSHDTNYWIAHGTITGVKKKSLESDTIIVSFKLTARSGTVPGELSSGNSKYSIEVLKKGNVDG</sequence>
<keyword evidence="2" id="KW-1185">Reference proteome</keyword>
<comment type="caution">
    <text evidence="1">The sequence shown here is derived from an EMBL/GenBank/DDBJ whole genome shotgun (WGS) entry which is preliminary data.</text>
</comment>
<evidence type="ECO:0000313" key="2">
    <source>
        <dbReference type="Proteomes" id="UP000828390"/>
    </source>
</evidence>
<organism evidence="1 2">
    <name type="scientific">Dreissena polymorpha</name>
    <name type="common">Zebra mussel</name>
    <name type="synonym">Mytilus polymorpha</name>
    <dbReference type="NCBI Taxonomy" id="45954"/>
    <lineage>
        <taxon>Eukaryota</taxon>
        <taxon>Metazoa</taxon>
        <taxon>Spiralia</taxon>
        <taxon>Lophotrochozoa</taxon>
        <taxon>Mollusca</taxon>
        <taxon>Bivalvia</taxon>
        <taxon>Autobranchia</taxon>
        <taxon>Heteroconchia</taxon>
        <taxon>Euheterodonta</taxon>
        <taxon>Imparidentia</taxon>
        <taxon>Neoheterodontei</taxon>
        <taxon>Myida</taxon>
        <taxon>Dreissenoidea</taxon>
        <taxon>Dreissenidae</taxon>
        <taxon>Dreissena</taxon>
    </lineage>
</organism>